<gene>
    <name evidence="2" type="ORF">Mco01_23440</name>
</gene>
<reference evidence="2 3" key="1">
    <citation type="submission" date="2021-01" db="EMBL/GenBank/DDBJ databases">
        <title>Whole genome shotgun sequence of Microbispora corallina NBRC 16416.</title>
        <authorList>
            <person name="Komaki H."/>
            <person name="Tamura T."/>
        </authorList>
    </citation>
    <scope>NUCLEOTIDE SEQUENCE [LARGE SCALE GENOMIC DNA]</scope>
    <source>
        <strain evidence="2 3">NBRC 16416</strain>
    </source>
</reference>
<dbReference type="EMBL" id="BOOC01000007">
    <property type="protein sequence ID" value="GIH39344.1"/>
    <property type="molecule type" value="Genomic_DNA"/>
</dbReference>
<dbReference type="RefSeq" id="WP_204056887.1">
    <property type="nucleotide sequence ID" value="NZ_BAAAGP010000015.1"/>
</dbReference>
<dbReference type="PANTHER" id="PTHR30296">
    <property type="entry name" value="UNCHARACTERIZED PROTEIN YKGE"/>
    <property type="match status" value="1"/>
</dbReference>
<keyword evidence="3" id="KW-1185">Reference proteome</keyword>
<name>A0ABQ4FX42_9ACTN</name>
<proteinExistence type="predicted"/>
<evidence type="ECO:0000313" key="3">
    <source>
        <dbReference type="Proteomes" id="UP000603904"/>
    </source>
</evidence>
<evidence type="ECO:0000313" key="2">
    <source>
        <dbReference type="EMBL" id="GIH39344.1"/>
    </source>
</evidence>
<dbReference type="Proteomes" id="UP000603904">
    <property type="component" value="Unassembled WGS sequence"/>
</dbReference>
<feature type="domain" description="Cysteine-rich" evidence="1">
    <location>
        <begin position="135"/>
        <end position="219"/>
    </location>
</feature>
<organism evidence="2 3">
    <name type="scientific">Microbispora corallina</name>
    <dbReference type="NCBI Taxonomy" id="83302"/>
    <lineage>
        <taxon>Bacteria</taxon>
        <taxon>Bacillati</taxon>
        <taxon>Actinomycetota</taxon>
        <taxon>Actinomycetes</taxon>
        <taxon>Streptosporangiales</taxon>
        <taxon>Streptosporangiaceae</taxon>
        <taxon>Microbispora</taxon>
    </lineage>
</organism>
<dbReference type="PANTHER" id="PTHR30296:SF0">
    <property type="entry name" value="LACTATE UTILIZATION PROTEIN A"/>
    <property type="match status" value="1"/>
</dbReference>
<dbReference type="Pfam" id="PF02754">
    <property type="entry name" value="CCG"/>
    <property type="match status" value="2"/>
</dbReference>
<sequence>MRVALFVTCVNDTLFPGTGRAVVTLLRRLGVDVDFPMAQTCCGQMHVNTGYRDEGARLARRTVAAFRGYDAVVMPSGSCAAMVREQYPRLTGGPQAPPGLRAAVDELTPRTYELTEFLVDVLGVTDVGAYFPHRVTYHPTCHSLRGLHLGDRPLALLRQVRGLELVPLPNAEECCGFGGTFAVKNAGVSAAMCADKVRNVLDTGAEVLCAADNSCLMHIGGTLGRQRTGVRVMHLAEILAATEAATGDGAERAASARRPGAAR</sequence>
<feature type="domain" description="Cysteine-rich" evidence="1">
    <location>
        <begin position="3"/>
        <end position="83"/>
    </location>
</feature>
<protein>
    <submittedName>
        <fullName evidence="2">Fe-S oxidoreductase</fullName>
    </submittedName>
</protein>
<comment type="caution">
    <text evidence="2">The sequence shown here is derived from an EMBL/GenBank/DDBJ whole genome shotgun (WGS) entry which is preliminary data.</text>
</comment>
<dbReference type="InterPro" id="IPR004017">
    <property type="entry name" value="Cys_rich_dom"/>
</dbReference>
<evidence type="ECO:0000259" key="1">
    <source>
        <dbReference type="Pfam" id="PF02754"/>
    </source>
</evidence>
<accession>A0ABQ4FX42</accession>